<organism evidence="3 4">
    <name type="scientific">Gonapodya prolifera (strain JEL478)</name>
    <name type="common">Monoblepharis prolifera</name>
    <dbReference type="NCBI Taxonomy" id="1344416"/>
    <lineage>
        <taxon>Eukaryota</taxon>
        <taxon>Fungi</taxon>
        <taxon>Fungi incertae sedis</taxon>
        <taxon>Chytridiomycota</taxon>
        <taxon>Chytridiomycota incertae sedis</taxon>
        <taxon>Monoblepharidomycetes</taxon>
        <taxon>Monoblepharidales</taxon>
        <taxon>Gonapodyaceae</taxon>
        <taxon>Gonapodya</taxon>
    </lineage>
</organism>
<keyword evidence="4" id="KW-1185">Reference proteome</keyword>
<reference evidence="3 4" key="1">
    <citation type="journal article" date="2015" name="Genome Biol. Evol.">
        <title>Phylogenomic analyses indicate that early fungi evolved digesting cell walls of algal ancestors of land plants.</title>
        <authorList>
            <person name="Chang Y."/>
            <person name="Wang S."/>
            <person name="Sekimoto S."/>
            <person name="Aerts A.L."/>
            <person name="Choi C."/>
            <person name="Clum A."/>
            <person name="LaButti K.M."/>
            <person name="Lindquist E.A."/>
            <person name="Yee Ngan C."/>
            <person name="Ohm R.A."/>
            <person name="Salamov A.A."/>
            <person name="Grigoriev I.V."/>
            <person name="Spatafora J.W."/>
            <person name="Berbee M.L."/>
        </authorList>
    </citation>
    <scope>NUCLEOTIDE SEQUENCE [LARGE SCALE GENOMIC DNA]</scope>
    <source>
        <strain evidence="3 4">JEL478</strain>
    </source>
</reference>
<feature type="coiled-coil region" evidence="1">
    <location>
        <begin position="36"/>
        <end position="70"/>
    </location>
</feature>
<evidence type="ECO:0000313" key="3">
    <source>
        <dbReference type="EMBL" id="KXS14725.1"/>
    </source>
</evidence>
<proteinExistence type="predicted"/>
<dbReference type="AlphaFoldDB" id="A0A139AE63"/>
<accession>A0A139AE63</accession>
<protein>
    <submittedName>
        <fullName evidence="3">Uncharacterized protein</fullName>
    </submittedName>
</protein>
<dbReference type="Proteomes" id="UP000070544">
    <property type="component" value="Unassembled WGS sequence"/>
</dbReference>
<dbReference type="EMBL" id="KQ965767">
    <property type="protein sequence ID" value="KXS14725.1"/>
    <property type="molecule type" value="Genomic_DNA"/>
</dbReference>
<feature type="region of interest" description="Disordered" evidence="2">
    <location>
        <begin position="188"/>
        <end position="210"/>
    </location>
</feature>
<feature type="region of interest" description="Disordered" evidence="2">
    <location>
        <begin position="1"/>
        <end position="20"/>
    </location>
</feature>
<evidence type="ECO:0000256" key="1">
    <source>
        <dbReference type="SAM" id="Coils"/>
    </source>
</evidence>
<keyword evidence="1" id="KW-0175">Coiled coil</keyword>
<gene>
    <name evidence="3" type="ORF">M427DRAFT_337396</name>
</gene>
<name>A0A139AE63_GONPJ</name>
<evidence type="ECO:0000313" key="4">
    <source>
        <dbReference type="Proteomes" id="UP000070544"/>
    </source>
</evidence>
<evidence type="ECO:0000256" key="2">
    <source>
        <dbReference type="SAM" id="MobiDB-lite"/>
    </source>
</evidence>
<sequence>MSALQYSDPPLDPPQDDDTDLEEKLRRVAQESFKRFKAIQATKEARLKQLEELEAQAAAAEIEWQNKKDTLKNHTLSVHTKVEKLALETSESLRLAKERSMELALAAKNIMEKTDNELIMDSLNLEVSVCLCLGIQSRFGLIENASLFSRSSPTQPPFRLSHQESPAQLLVYGMSTARTLLPLPNPCRRSSRKAQMLSQRDRNARRRSPQLQKAFPDSAILLTSNAHELQRKC</sequence>